<dbReference type="PANTHER" id="PTHR31071:SF7">
    <property type="entry name" value="OS04G0382800 PROTEIN"/>
    <property type="match status" value="1"/>
</dbReference>
<dbReference type="PANTHER" id="PTHR31071">
    <property type="entry name" value="GB|AAF24581.1"/>
    <property type="match status" value="1"/>
</dbReference>
<comment type="caution">
    <text evidence="3">The sequence shown here is derived from an EMBL/GenBank/DDBJ whole genome shotgun (WGS) entry which is preliminary data.</text>
</comment>
<sequence>MPRQYANGGACKIRKRGSSSSSSTASPTVLRNSRFKRAIVAGKRGGSTMRALNWRMNAKSPSAASRMSESSQYNGTQQGPVSARKLANALWELNKIPLQQFAEDLPVRRSRKTPKSLPRVLSDPSHSPESEELSDRLRSSSSHRRRIMPMACQRSRCNEHNYRALNLISNGSLMEIDARPQGHTPRSSVGSKTHLKDLRNCLTTTKELLKLLSRIWRLEDQHPYGISLISALRGELDQARAKVEHLIQEQRFDYREISCLKKRFMEEKSSWKIKEQERIKAAVHSIMEELESEKKLRRRGERLNKSLGVELADTKATLSKVIKELESEKTSREITEQVCKEIVREIGNDKAVVEQLKRESAKVRDELEKEREMLHLADVWREERVQMKLLEAKAQFEEKNAAVDHLRNELEAFLETKRTKEDALLKERVDVGNGGEEDERRDSVESDLRSIELNMESDSRGYSWSYATKVTEADANMIAPVEEGDECRRTCQQLSGDVGHGPLSESRSHHEERAEELNQDAERYVSVKELRDHMLAGTGTRDLANLTRQWNRKEALPEMDDQVCEGLNIAEIVKSVREGYPEVKFVVNSSDSVQM</sequence>
<proteinExistence type="predicted"/>
<feature type="coiled-coil region" evidence="1">
    <location>
        <begin position="353"/>
        <end position="423"/>
    </location>
</feature>
<reference evidence="3" key="2">
    <citation type="submission" date="2023-04" db="EMBL/GenBank/DDBJ databases">
        <authorList>
            <person name="Bruccoleri R.E."/>
            <person name="Oakeley E.J."/>
            <person name="Faust A.-M."/>
            <person name="Dessus-Babus S."/>
            <person name="Altorfer M."/>
            <person name="Burckhardt D."/>
            <person name="Oertli M."/>
            <person name="Naumann U."/>
            <person name="Petersen F."/>
            <person name="Wong J."/>
        </authorList>
    </citation>
    <scope>NUCLEOTIDE SEQUENCE</scope>
    <source>
        <strain evidence="3">GSM-AAB239-AS_SAM_17_03QT</strain>
        <tissue evidence="3">Leaf</tissue>
    </source>
</reference>
<dbReference type="Proteomes" id="UP001140949">
    <property type="component" value="Unassembled WGS sequence"/>
</dbReference>
<evidence type="ECO:0000256" key="2">
    <source>
        <dbReference type="SAM" id="MobiDB-lite"/>
    </source>
</evidence>
<accession>A0AAX6HWM1</accession>
<evidence type="ECO:0000256" key="1">
    <source>
        <dbReference type="SAM" id="Coils"/>
    </source>
</evidence>
<organism evidence="3 4">
    <name type="scientific">Iris pallida</name>
    <name type="common">Sweet iris</name>
    <dbReference type="NCBI Taxonomy" id="29817"/>
    <lineage>
        <taxon>Eukaryota</taxon>
        <taxon>Viridiplantae</taxon>
        <taxon>Streptophyta</taxon>
        <taxon>Embryophyta</taxon>
        <taxon>Tracheophyta</taxon>
        <taxon>Spermatophyta</taxon>
        <taxon>Magnoliopsida</taxon>
        <taxon>Liliopsida</taxon>
        <taxon>Asparagales</taxon>
        <taxon>Iridaceae</taxon>
        <taxon>Iridoideae</taxon>
        <taxon>Irideae</taxon>
        <taxon>Iris</taxon>
    </lineage>
</organism>
<dbReference type="InterPro" id="IPR043424">
    <property type="entry name" value="BLT-like"/>
</dbReference>
<dbReference type="EMBL" id="JANAVB010006389">
    <property type="protein sequence ID" value="KAJ6845302.1"/>
    <property type="molecule type" value="Genomic_DNA"/>
</dbReference>
<evidence type="ECO:0000313" key="4">
    <source>
        <dbReference type="Proteomes" id="UP001140949"/>
    </source>
</evidence>
<feature type="compositionally biased region" description="Basic and acidic residues" evidence="2">
    <location>
        <begin position="506"/>
        <end position="518"/>
    </location>
</feature>
<feature type="region of interest" description="Disordered" evidence="2">
    <location>
        <begin position="497"/>
        <end position="518"/>
    </location>
</feature>
<protein>
    <submittedName>
        <fullName evidence="3">Uncharacterized protein</fullName>
    </submittedName>
</protein>
<name>A0AAX6HWM1_IRIPA</name>
<evidence type="ECO:0000313" key="3">
    <source>
        <dbReference type="EMBL" id="KAJ6845302.1"/>
    </source>
</evidence>
<feature type="compositionally biased region" description="Low complexity" evidence="2">
    <location>
        <begin position="60"/>
        <end position="71"/>
    </location>
</feature>
<feature type="region of interest" description="Disordered" evidence="2">
    <location>
        <begin position="58"/>
        <end position="80"/>
    </location>
</feature>
<gene>
    <name evidence="3" type="ORF">M6B38_289675</name>
</gene>
<reference evidence="3" key="1">
    <citation type="journal article" date="2023" name="GigaByte">
        <title>Genome assembly of the bearded iris, Iris pallida Lam.</title>
        <authorList>
            <person name="Bruccoleri R.E."/>
            <person name="Oakeley E.J."/>
            <person name="Faust A.M.E."/>
            <person name="Altorfer M."/>
            <person name="Dessus-Babus S."/>
            <person name="Burckhardt D."/>
            <person name="Oertli M."/>
            <person name="Naumann U."/>
            <person name="Petersen F."/>
            <person name="Wong J."/>
        </authorList>
    </citation>
    <scope>NUCLEOTIDE SEQUENCE</scope>
    <source>
        <strain evidence="3">GSM-AAB239-AS_SAM_17_03QT</strain>
    </source>
</reference>
<dbReference type="AlphaFoldDB" id="A0AAX6HWM1"/>
<keyword evidence="1" id="KW-0175">Coiled coil</keyword>
<feature type="compositionally biased region" description="Basic and acidic residues" evidence="2">
    <location>
        <begin position="126"/>
        <end position="138"/>
    </location>
</feature>
<keyword evidence="4" id="KW-1185">Reference proteome</keyword>
<feature type="region of interest" description="Disordered" evidence="2">
    <location>
        <begin position="1"/>
        <end position="30"/>
    </location>
</feature>
<feature type="region of interest" description="Disordered" evidence="2">
    <location>
        <begin position="107"/>
        <end position="145"/>
    </location>
</feature>